<keyword evidence="3" id="KW-0813">Transport</keyword>
<sequence length="1038" mass="113315">MIAAVIKASLRNRLLVILAALMMAGWGIWAVQRAPLDALPDLSDVQVIVRASFPGKAPQVIEDQVTWPLTTSMLSVPGAKTVRGFSMFGDAYVYVLFEDGTDLYWARSRVLEYLSQVQSQLPAGVSVALGPDATGVGWIYEYALVDRSGKHSLADLRAIQDWTLKFELKSVANVSEVASIGGMVRQYQVVAEPAKMRALNITHGQMVTALQAANKEGGGALLEKGEAEYMVRTTGYLHSLEDFRNVVIASREGVPILLGDVASVGYGPEIRRGVAELNGEGEVAGGVVVMRYGQNALETLHAVKAKLAELQKTLPTGVEIVPVYDRSTLIEDAVETLTHKLLEEFVVVVLVCALFLFHFRSALVAVVSLPLGILGAFVVMHYQGINANIMSLGGIAIAIGAMVDAAIVMIENMHKVLEQWRHDNPGQEPVSADYWRLAERAAIEVGPALFCSLLIITLSFIPVFSLEAQEGRMFAPLAFTKTWAMAVAAGLGITLVPVLMGYFIRGRIPDEKANPINRVLIRLYEPLLDRVLRFPKVTLALAGLMLVVTLWPLSRLGSEFMPPLNEGDLLYMPSTLPGISAREAARVLQQTDRLIKSVPEVASVFGKAGRAETATDPAPLTMLETTIHFKPRDQWRPGMTPEKLVEELDRTVQLPGIANVWVPPIRNRLDMLATGIKSPVGIKVNGNNLADIERVARQIEQVVKQVPGVTSALAERLAGGRYVDIRIDRQKAARYGVSVEELQGMVATLVGGDKVGEVILGRERYPINLRYPRDSRDSVDKLRTLPVVAANGSQIALGELADILVTEGPPMLKSENARLSNWIYVDLRGRDLKSAVEEMQQRVTREVILPQGVSLAWSGQFEYLERATAKLKIVLPVTLIIIFILLWLTFKRISDVLIIMGTLPFSLIGGVWLLWLLEYNLSVAGAVGFIALAGVSAEFGVIMVLYLNQALDKYRTRDGDSENSVLMKAIHEGAVLRVRPKVMTVATIMAGLLPVMWGGGSGAEVMQRIAAPMIGGMVSAPLLSMLVIPALYKLLHQR</sequence>
<dbReference type="RefSeq" id="WP_262664074.1">
    <property type="nucleotide sequence ID" value="NZ_JAMHKS010000077.1"/>
</dbReference>
<comment type="caution">
    <text evidence="9">The sequence shown here is derived from an EMBL/GenBank/DDBJ whole genome shotgun (WGS) entry which is preliminary data.</text>
</comment>
<feature type="transmembrane region" description="Helical" evidence="8">
    <location>
        <begin position="483"/>
        <end position="504"/>
    </location>
</feature>
<feature type="transmembrane region" description="Helical" evidence="8">
    <location>
        <begin position="389"/>
        <end position="410"/>
    </location>
</feature>
<feature type="transmembrane region" description="Helical" evidence="8">
    <location>
        <begin position="923"/>
        <end position="947"/>
    </location>
</feature>
<evidence type="ECO:0000256" key="3">
    <source>
        <dbReference type="ARBA" id="ARBA00022448"/>
    </source>
</evidence>
<evidence type="ECO:0000256" key="4">
    <source>
        <dbReference type="ARBA" id="ARBA00022475"/>
    </source>
</evidence>
<evidence type="ECO:0000313" key="9">
    <source>
        <dbReference type="EMBL" id="MCU6679858.1"/>
    </source>
</evidence>
<evidence type="ECO:0000256" key="8">
    <source>
        <dbReference type="SAM" id="Phobius"/>
    </source>
</evidence>
<gene>
    <name evidence="9" type="ORF">M8318_19600</name>
</gene>
<dbReference type="PANTHER" id="PTHR32063">
    <property type="match status" value="1"/>
</dbReference>
<dbReference type="Gene3D" id="3.30.2090.10">
    <property type="entry name" value="Multidrug efflux transporter AcrB TolC docking domain, DN and DC subdomains"/>
    <property type="match status" value="2"/>
</dbReference>
<dbReference type="InterPro" id="IPR004763">
    <property type="entry name" value="CusA-like"/>
</dbReference>
<dbReference type="SUPFAM" id="SSF82866">
    <property type="entry name" value="Multidrug efflux transporter AcrB transmembrane domain"/>
    <property type="match status" value="2"/>
</dbReference>
<dbReference type="Gene3D" id="3.30.70.1430">
    <property type="entry name" value="Multidrug efflux transporter AcrB pore domain"/>
    <property type="match status" value="2"/>
</dbReference>
<dbReference type="Gene3D" id="3.30.70.1440">
    <property type="entry name" value="Multidrug efflux transporter AcrB pore domain"/>
    <property type="match status" value="1"/>
</dbReference>
<keyword evidence="4" id="KW-1003">Cell membrane</keyword>
<feature type="transmembrane region" description="Helical" evidence="8">
    <location>
        <begin position="897"/>
        <end position="917"/>
    </location>
</feature>
<keyword evidence="7 8" id="KW-0472">Membrane</keyword>
<evidence type="ECO:0000256" key="2">
    <source>
        <dbReference type="ARBA" id="ARBA00010942"/>
    </source>
</evidence>
<evidence type="ECO:0000256" key="7">
    <source>
        <dbReference type="ARBA" id="ARBA00023136"/>
    </source>
</evidence>
<name>A0ABT2RG40_9ENTR</name>
<feature type="transmembrane region" description="Helical" evidence="8">
    <location>
        <begin position="362"/>
        <end position="383"/>
    </location>
</feature>
<evidence type="ECO:0000313" key="10">
    <source>
        <dbReference type="Proteomes" id="UP001062027"/>
    </source>
</evidence>
<feature type="transmembrane region" description="Helical" evidence="8">
    <location>
        <begin position="1009"/>
        <end position="1032"/>
    </location>
</feature>
<organism evidence="9 10">
    <name type="scientific">Leclercia tamurae</name>
    <dbReference type="NCBI Taxonomy" id="2926467"/>
    <lineage>
        <taxon>Bacteria</taxon>
        <taxon>Pseudomonadati</taxon>
        <taxon>Pseudomonadota</taxon>
        <taxon>Gammaproteobacteria</taxon>
        <taxon>Enterobacterales</taxon>
        <taxon>Enterobacteriaceae</taxon>
        <taxon>Leclercia</taxon>
    </lineage>
</organism>
<dbReference type="Gene3D" id="1.20.1640.10">
    <property type="entry name" value="Multidrug efflux transporter AcrB transmembrane domain"/>
    <property type="match status" value="2"/>
</dbReference>
<dbReference type="SUPFAM" id="SSF82693">
    <property type="entry name" value="Multidrug efflux transporter AcrB pore domain, PN1, PN2, PC1 and PC2 subdomains"/>
    <property type="match status" value="2"/>
</dbReference>
<reference evidence="9" key="1">
    <citation type="submission" date="2022-05" db="EMBL/GenBank/DDBJ databases">
        <title>Description of a novel species of Leclercia; Leclercia tamurae and the Proposal for a Novel Genus Silvania gen. nov. Containing Two Novel Species Silvania hatchlandensis sp. nov. and Silvania confinis sp. nov. Isolated from the Rhizosphere of Oak.</title>
        <authorList>
            <person name="Maddock D.W."/>
            <person name="Brady C.L."/>
            <person name="Denman S."/>
            <person name="Arnold D."/>
        </authorList>
    </citation>
    <scope>NUCLEOTIDE SEQUENCE</scope>
    <source>
        <strain evidence="9">H6S3</strain>
    </source>
</reference>
<feature type="transmembrane region" description="Helical" evidence="8">
    <location>
        <begin position="982"/>
        <end position="1003"/>
    </location>
</feature>
<evidence type="ECO:0000256" key="5">
    <source>
        <dbReference type="ARBA" id="ARBA00022692"/>
    </source>
</evidence>
<feature type="transmembrane region" description="Helical" evidence="8">
    <location>
        <begin position="873"/>
        <end position="890"/>
    </location>
</feature>
<dbReference type="InterPro" id="IPR027463">
    <property type="entry name" value="AcrB_DN_DC_subdom"/>
</dbReference>
<dbReference type="Proteomes" id="UP001062027">
    <property type="component" value="Unassembled WGS sequence"/>
</dbReference>
<comment type="subcellular location">
    <subcellularLocation>
        <location evidence="1">Cell membrane</location>
        <topology evidence="1">Multi-pass membrane protein</topology>
    </subcellularLocation>
</comment>
<dbReference type="Gene3D" id="3.30.70.1320">
    <property type="entry name" value="Multidrug efflux transporter AcrB pore domain like"/>
    <property type="match status" value="1"/>
</dbReference>
<keyword evidence="10" id="KW-1185">Reference proteome</keyword>
<evidence type="ECO:0000256" key="6">
    <source>
        <dbReference type="ARBA" id="ARBA00022989"/>
    </source>
</evidence>
<proteinExistence type="inferred from homology"/>
<feature type="transmembrane region" description="Helical" evidence="8">
    <location>
        <begin position="537"/>
        <end position="554"/>
    </location>
</feature>
<keyword evidence="5 8" id="KW-0812">Transmembrane</keyword>
<protein>
    <submittedName>
        <fullName evidence="9">Efflux RND transporter permease subunit</fullName>
    </submittedName>
</protein>
<dbReference type="SUPFAM" id="SSF82714">
    <property type="entry name" value="Multidrug efflux transporter AcrB TolC docking domain, DN and DC subdomains"/>
    <property type="match status" value="2"/>
</dbReference>
<keyword evidence="6 8" id="KW-1133">Transmembrane helix</keyword>
<dbReference type="Pfam" id="PF00873">
    <property type="entry name" value="ACR_tran"/>
    <property type="match status" value="1"/>
</dbReference>
<dbReference type="PANTHER" id="PTHR32063:SF19">
    <property type="entry name" value="CATION EFFLUX SYSTEM PROTEIN CUSA"/>
    <property type="match status" value="1"/>
</dbReference>
<dbReference type="EMBL" id="JAMHKS010000077">
    <property type="protein sequence ID" value="MCU6679858.1"/>
    <property type="molecule type" value="Genomic_DNA"/>
</dbReference>
<feature type="transmembrane region" description="Helical" evidence="8">
    <location>
        <begin position="441"/>
        <end position="463"/>
    </location>
</feature>
<comment type="similarity">
    <text evidence="2">Belongs to the resistance-nodulation-cell division (RND) (TC 2.A.6) family.</text>
</comment>
<accession>A0ABT2RG40</accession>
<dbReference type="NCBIfam" id="TIGR00914">
    <property type="entry name" value="2A0601"/>
    <property type="match status" value="1"/>
</dbReference>
<evidence type="ECO:0000256" key="1">
    <source>
        <dbReference type="ARBA" id="ARBA00004651"/>
    </source>
</evidence>
<dbReference type="InterPro" id="IPR001036">
    <property type="entry name" value="Acrflvin-R"/>
</dbReference>
<feature type="transmembrane region" description="Helical" evidence="8">
    <location>
        <begin position="341"/>
        <end position="357"/>
    </location>
</feature>
<dbReference type="PRINTS" id="PR00702">
    <property type="entry name" value="ACRIFLAVINRP"/>
</dbReference>